<keyword evidence="2 4" id="KW-0808">Transferase</keyword>
<dbReference type="Proteomes" id="UP000248863">
    <property type="component" value="Unassembled WGS sequence"/>
</dbReference>
<dbReference type="InterPro" id="IPR029063">
    <property type="entry name" value="SAM-dependent_MTases_sf"/>
</dbReference>
<keyword evidence="1 4" id="KW-0489">Methyltransferase</keyword>
<dbReference type="PANTHER" id="PTHR43861:SF1">
    <property type="entry name" value="TRANS-ACONITATE 2-METHYLTRANSFERASE"/>
    <property type="match status" value="1"/>
</dbReference>
<dbReference type="AlphaFoldDB" id="A0A327KUG4"/>
<name>A0A327KUG4_9BRAD</name>
<dbReference type="Pfam" id="PF13649">
    <property type="entry name" value="Methyltransf_25"/>
    <property type="match status" value="1"/>
</dbReference>
<comment type="caution">
    <text evidence="4">The sequence shown here is derived from an EMBL/GenBank/DDBJ whole genome shotgun (WGS) entry which is preliminary data.</text>
</comment>
<feature type="domain" description="Methyltransferase" evidence="3">
    <location>
        <begin position="58"/>
        <end position="158"/>
    </location>
</feature>
<dbReference type="RefSeq" id="WP_111355410.1">
    <property type="nucleotide sequence ID" value="NZ_NHSK01000048.1"/>
</dbReference>
<dbReference type="InterPro" id="IPR041698">
    <property type="entry name" value="Methyltransf_25"/>
</dbReference>
<dbReference type="PANTHER" id="PTHR43861">
    <property type="entry name" value="TRANS-ACONITATE 2-METHYLTRANSFERASE-RELATED"/>
    <property type="match status" value="1"/>
</dbReference>
<dbReference type="SUPFAM" id="SSF53335">
    <property type="entry name" value="S-adenosyl-L-methionine-dependent methyltransferases"/>
    <property type="match status" value="1"/>
</dbReference>
<proteinExistence type="predicted"/>
<evidence type="ECO:0000313" key="4">
    <source>
        <dbReference type="EMBL" id="RAI41706.1"/>
    </source>
</evidence>
<evidence type="ECO:0000259" key="3">
    <source>
        <dbReference type="Pfam" id="PF13649"/>
    </source>
</evidence>
<evidence type="ECO:0000256" key="1">
    <source>
        <dbReference type="ARBA" id="ARBA00022603"/>
    </source>
</evidence>
<dbReference type="OrthoDB" id="5298787at2"/>
<dbReference type="GO" id="GO:0032259">
    <property type="term" value="P:methylation"/>
    <property type="evidence" value="ECO:0007669"/>
    <property type="project" value="UniProtKB-KW"/>
</dbReference>
<accession>A0A327KUG4</accession>
<dbReference type="EMBL" id="NPEU01000011">
    <property type="protein sequence ID" value="RAI41706.1"/>
    <property type="molecule type" value="Genomic_DNA"/>
</dbReference>
<dbReference type="GO" id="GO:0008168">
    <property type="term" value="F:methyltransferase activity"/>
    <property type="evidence" value="ECO:0007669"/>
    <property type="project" value="UniProtKB-KW"/>
</dbReference>
<dbReference type="Gene3D" id="3.40.50.150">
    <property type="entry name" value="Vaccinia Virus protein VP39"/>
    <property type="match status" value="1"/>
</dbReference>
<gene>
    <name evidence="4" type="ORF">CH338_02235</name>
</gene>
<evidence type="ECO:0000313" key="5">
    <source>
        <dbReference type="Proteomes" id="UP000248863"/>
    </source>
</evidence>
<dbReference type="CDD" id="cd02440">
    <property type="entry name" value="AdoMet_MTases"/>
    <property type="match status" value="1"/>
</dbReference>
<reference evidence="4 5" key="1">
    <citation type="submission" date="2017-07" db="EMBL/GenBank/DDBJ databases">
        <title>Draft Genome Sequences of Select Purple Nonsulfur Bacteria.</title>
        <authorList>
            <person name="Lasarre B."/>
            <person name="Mckinlay J.B."/>
        </authorList>
    </citation>
    <scope>NUCLEOTIDE SEQUENCE [LARGE SCALE GENOMIC DNA]</scope>
    <source>
        <strain evidence="4 5">DSM 11907</strain>
    </source>
</reference>
<sequence>MTHAIDDRGGDAAAADATARMNRMYRRQRHLYDLTRKYYLLGRDDLIERLAPRPGDRVLEIGCGTGRNLVRAARRWPQARFFGVDISTEMLASAAEAIARAGLGGRVAIAHADAVTLDPAAVFGVPRFERVYFSYTLSMIPDWHGALDRALALVAPGGELQIVDFGGQERLPDSLRTALRAWLALFHVTPRDHLETRLAARAQALGAALTVERPYRGYAQRARLRIAC</sequence>
<organism evidence="4 5">
    <name type="scientific">Rhodoplanes elegans</name>
    <dbReference type="NCBI Taxonomy" id="29408"/>
    <lineage>
        <taxon>Bacteria</taxon>
        <taxon>Pseudomonadati</taxon>
        <taxon>Pseudomonadota</taxon>
        <taxon>Alphaproteobacteria</taxon>
        <taxon>Hyphomicrobiales</taxon>
        <taxon>Nitrobacteraceae</taxon>
        <taxon>Rhodoplanes</taxon>
    </lineage>
</organism>
<evidence type="ECO:0000256" key="2">
    <source>
        <dbReference type="ARBA" id="ARBA00022679"/>
    </source>
</evidence>
<keyword evidence="5" id="KW-1185">Reference proteome</keyword>
<protein>
    <submittedName>
        <fullName evidence="4">SAM-dependent methyltransferase</fullName>
    </submittedName>
</protein>